<protein>
    <recommendedName>
        <fullName evidence="3">LAGLIDADG homing endonuclease</fullName>
    </recommendedName>
</protein>
<comment type="caution">
    <text evidence="1">The sequence shown here is derived from an EMBL/GenBank/DDBJ whole genome shotgun (WGS) entry which is preliminary data.</text>
</comment>
<accession>A0AAV4UJP8</accession>
<evidence type="ECO:0008006" key="3">
    <source>
        <dbReference type="Google" id="ProtNLM"/>
    </source>
</evidence>
<sequence length="106" mass="12269">MAGMMYNLGTNDTFSGKEDINLSIISSVTLESIEIFFTNRVSEAQRREFITKRQLRGNMNYFNPDGIHVIECFKIIALFKDMAGIYCLISDYIESLKLFESFKFNL</sequence>
<gene>
    <name evidence="1" type="ORF">CDAR_74251</name>
</gene>
<reference evidence="1 2" key="1">
    <citation type="submission" date="2021-06" db="EMBL/GenBank/DDBJ databases">
        <title>Caerostris darwini draft genome.</title>
        <authorList>
            <person name="Kono N."/>
            <person name="Arakawa K."/>
        </authorList>
    </citation>
    <scope>NUCLEOTIDE SEQUENCE [LARGE SCALE GENOMIC DNA]</scope>
</reference>
<evidence type="ECO:0000313" key="1">
    <source>
        <dbReference type="EMBL" id="GIY58060.1"/>
    </source>
</evidence>
<dbReference type="Proteomes" id="UP001054837">
    <property type="component" value="Unassembled WGS sequence"/>
</dbReference>
<proteinExistence type="predicted"/>
<keyword evidence="2" id="KW-1185">Reference proteome</keyword>
<dbReference type="AlphaFoldDB" id="A0AAV4UJP8"/>
<name>A0AAV4UJP8_9ARAC</name>
<organism evidence="1 2">
    <name type="scientific">Caerostris darwini</name>
    <dbReference type="NCBI Taxonomy" id="1538125"/>
    <lineage>
        <taxon>Eukaryota</taxon>
        <taxon>Metazoa</taxon>
        <taxon>Ecdysozoa</taxon>
        <taxon>Arthropoda</taxon>
        <taxon>Chelicerata</taxon>
        <taxon>Arachnida</taxon>
        <taxon>Araneae</taxon>
        <taxon>Araneomorphae</taxon>
        <taxon>Entelegynae</taxon>
        <taxon>Araneoidea</taxon>
        <taxon>Araneidae</taxon>
        <taxon>Caerostris</taxon>
    </lineage>
</organism>
<evidence type="ECO:0000313" key="2">
    <source>
        <dbReference type="Proteomes" id="UP001054837"/>
    </source>
</evidence>
<dbReference type="EMBL" id="BPLQ01011454">
    <property type="protein sequence ID" value="GIY58060.1"/>
    <property type="molecule type" value="Genomic_DNA"/>
</dbReference>